<dbReference type="InterPro" id="IPR001650">
    <property type="entry name" value="Helicase_C-like"/>
</dbReference>
<reference evidence="12 13" key="1">
    <citation type="submission" date="2018-03" db="EMBL/GenBank/DDBJ databases">
        <title>Bacillus urumqiensis sp. nov., a moderately haloalkaliphilic bacterium isolated from a salt lake.</title>
        <authorList>
            <person name="Zhao B."/>
            <person name="Liao Z."/>
        </authorList>
    </citation>
    <scope>NUCLEOTIDE SEQUENCE [LARGE SCALE GENOMIC DNA]</scope>
    <source>
        <strain evidence="12 13">BZ-SZ-XJ18</strain>
    </source>
</reference>
<comment type="similarity">
    <text evidence="2">In the central section; belongs to the CRISPR-associated helicase Cas3 family.</text>
</comment>
<dbReference type="Gene3D" id="1.10.3210.30">
    <property type="match status" value="1"/>
</dbReference>
<dbReference type="InterPro" id="IPR014001">
    <property type="entry name" value="Helicase_ATP-bd"/>
</dbReference>
<dbReference type="PANTHER" id="PTHR47962">
    <property type="entry name" value="ATP-DEPENDENT HELICASE LHR-RELATED-RELATED"/>
    <property type="match status" value="1"/>
</dbReference>
<evidence type="ECO:0000259" key="11">
    <source>
        <dbReference type="PROSITE" id="PS51643"/>
    </source>
</evidence>
<dbReference type="NCBIfam" id="TIGR01587">
    <property type="entry name" value="cas3_core"/>
    <property type="match status" value="1"/>
</dbReference>
<evidence type="ECO:0000256" key="1">
    <source>
        <dbReference type="ARBA" id="ARBA00006847"/>
    </source>
</evidence>
<keyword evidence="8" id="KW-0067">ATP-binding</keyword>
<gene>
    <name evidence="12" type="ORF">C6I21_00720</name>
</gene>
<dbReference type="InterPro" id="IPR027417">
    <property type="entry name" value="P-loop_NTPase"/>
</dbReference>
<evidence type="ECO:0000256" key="4">
    <source>
        <dbReference type="ARBA" id="ARBA00022723"/>
    </source>
</evidence>
<feature type="domain" description="Helicase ATP-binding" evidence="10">
    <location>
        <begin position="256"/>
        <end position="448"/>
    </location>
</feature>
<dbReference type="GO" id="GO:0003677">
    <property type="term" value="F:DNA binding"/>
    <property type="evidence" value="ECO:0007669"/>
    <property type="project" value="TreeGrafter"/>
</dbReference>
<keyword evidence="3" id="KW-0540">Nuclease</keyword>
<dbReference type="SMART" id="SM00487">
    <property type="entry name" value="DEXDc"/>
    <property type="match status" value="1"/>
</dbReference>
<keyword evidence="7" id="KW-0347">Helicase</keyword>
<dbReference type="GO" id="GO:0004519">
    <property type="term" value="F:endonuclease activity"/>
    <property type="evidence" value="ECO:0007669"/>
    <property type="project" value="UniProtKB-KW"/>
</dbReference>
<dbReference type="PROSITE" id="PS51643">
    <property type="entry name" value="HD_CAS3"/>
    <property type="match status" value="1"/>
</dbReference>
<protein>
    <submittedName>
        <fullName evidence="12">CRISPR-associated helicase/endonuclease Cas3</fullName>
    </submittedName>
</protein>
<dbReference type="InterPro" id="IPR054712">
    <property type="entry name" value="Cas3-like_dom"/>
</dbReference>
<keyword evidence="5" id="KW-0547">Nucleotide-binding</keyword>
<dbReference type="GO" id="GO:0004386">
    <property type="term" value="F:helicase activity"/>
    <property type="evidence" value="ECO:0007669"/>
    <property type="project" value="UniProtKB-KW"/>
</dbReference>
<dbReference type="EMBL" id="PVNS01000001">
    <property type="protein sequence ID" value="PRO67124.1"/>
    <property type="molecule type" value="Genomic_DNA"/>
</dbReference>
<dbReference type="SUPFAM" id="SSF109604">
    <property type="entry name" value="HD-domain/PDEase-like"/>
    <property type="match status" value="1"/>
</dbReference>
<keyword evidence="4" id="KW-0479">Metal-binding</keyword>
<dbReference type="GO" id="GO:0005524">
    <property type="term" value="F:ATP binding"/>
    <property type="evidence" value="ECO:0007669"/>
    <property type="project" value="UniProtKB-KW"/>
</dbReference>
<dbReference type="InterPro" id="IPR011545">
    <property type="entry name" value="DEAD/DEAH_box_helicase_dom"/>
</dbReference>
<evidence type="ECO:0000259" key="10">
    <source>
        <dbReference type="PROSITE" id="PS51192"/>
    </source>
</evidence>
<dbReference type="NCBIfam" id="TIGR01596">
    <property type="entry name" value="cas3_HD"/>
    <property type="match status" value="1"/>
</dbReference>
<keyword evidence="9" id="KW-0051">Antiviral defense</keyword>
<evidence type="ECO:0000313" key="12">
    <source>
        <dbReference type="EMBL" id="PRO67124.1"/>
    </source>
</evidence>
<keyword evidence="13" id="KW-1185">Reference proteome</keyword>
<dbReference type="Gene3D" id="3.40.50.300">
    <property type="entry name" value="P-loop containing nucleotide triphosphate hydrolases"/>
    <property type="match status" value="2"/>
</dbReference>
<evidence type="ECO:0000256" key="2">
    <source>
        <dbReference type="ARBA" id="ARBA00009046"/>
    </source>
</evidence>
<dbReference type="CDD" id="cd17930">
    <property type="entry name" value="DEXHc_cas3"/>
    <property type="match status" value="1"/>
</dbReference>
<dbReference type="OrthoDB" id="9810236at2"/>
<comment type="caution">
    <text evidence="12">The sequence shown here is derived from an EMBL/GenBank/DDBJ whole genome shotgun (WGS) entry which is preliminary data.</text>
</comment>
<dbReference type="PANTHER" id="PTHR47962:SF5">
    <property type="entry name" value="ATP-DEPENDENT HELICASE LHR-RELATED"/>
    <property type="match status" value="1"/>
</dbReference>
<dbReference type="SUPFAM" id="SSF52540">
    <property type="entry name" value="P-loop containing nucleoside triphosphate hydrolases"/>
    <property type="match status" value="1"/>
</dbReference>
<dbReference type="Pfam" id="PF18019">
    <property type="entry name" value="Cas3_HD"/>
    <property type="match status" value="1"/>
</dbReference>
<feature type="domain" description="HD Cas3-type" evidence="11">
    <location>
        <begin position="10"/>
        <end position="202"/>
    </location>
</feature>
<evidence type="ECO:0000256" key="6">
    <source>
        <dbReference type="ARBA" id="ARBA00022801"/>
    </source>
</evidence>
<evidence type="ECO:0000256" key="9">
    <source>
        <dbReference type="ARBA" id="ARBA00023118"/>
    </source>
</evidence>
<dbReference type="Pfam" id="PF00270">
    <property type="entry name" value="DEAD"/>
    <property type="match status" value="1"/>
</dbReference>
<keyword evidence="12" id="KW-0255">Endonuclease</keyword>
<dbReference type="PROSITE" id="PS51192">
    <property type="entry name" value="HELICASE_ATP_BIND_1"/>
    <property type="match status" value="1"/>
</dbReference>
<evidence type="ECO:0000256" key="7">
    <source>
        <dbReference type="ARBA" id="ARBA00022806"/>
    </source>
</evidence>
<dbReference type="Proteomes" id="UP000243650">
    <property type="component" value="Unassembled WGS sequence"/>
</dbReference>
<sequence length="801" mass="90923">MDYIAHVREADEAEQLVSDHLKECCQLAEGYLSNMALSKTAGLAALVHDMGKYTTAFQTYLREAIANPDRPPKRGSVDHATYGGRLIMDVLHAEQNGIPLVTAELTANAVISHHGYLHDYVSPDIDSPFWKRVREKELPEYEACKERFFGEVMPEDAFVRYCIEAVEEIQELMTAAGPEKRGEWLSLAARMIFSAVIDADRTNTRDFEEAETTDPSYTLPVERFLNNLESRYDSFAGGEYSSVNQARSDMAEACRKYAEKPSGIYTLSIPTGGGKTLASLRYALHHAKKYKKDRIIYVVPFTTIIEQNAAEIRHVLQAEGELLEHHSNVAQGEEESEADDWGAFHRRQKMNLAKDNWDIPVVFTTMVQYLNAFYSYGSKNARRAHNLSNAVVIFDEVQKIPLSCTTLFNQSVQFLRDRAKTSILLCTATQPALDRLTEKIRLTIDGEMIDRSPEKLLPFKRVELIDEATDKQMNTEDLAGMVNSLQSEHKSILVILNTKSVVRRLVDRLKEEGEEVFHLSTAMCPAHRKEKLGTIRSRLEADEPVICVSTQLIEAGVDVDFSCVIRSLAGMDSIAQAAGRCNRHGKSEVKPTYMIHHEEENLQRLPEMKAGAEITRKMLIDFKKQPGYFQHDLLSEKAMTTFFMNYYQQHESQLNYRMPNETKNMTEILFTILNHHPYYVSWKERHKEEPPFVLSYSMKTAAKAFEVIESNTKSVIVPHGKGETIIAELAAGTSLREMEKLLRELQHYAVNVFHGEWKRLVELEAVEAAADGDYYVLKEGFYAEETGLTMDGAGELDFIGY</sequence>
<dbReference type="InterPro" id="IPR006474">
    <property type="entry name" value="Helicase_Cas3_CRISPR-ass_core"/>
</dbReference>
<name>A0A2P6MLG9_ALKUR</name>
<evidence type="ECO:0000256" key="8">
    <source>
        <dbReference type="ARBA" id="ARBA00022840"/>
    </source>
</evidence>
<evidence type="ECO:0000256" key="5">
    <source>
        <dbReference type="ARBA" id="ARBA00022741"/>
    </source>
</evidence>
<dbReference type="Pfam" id="PF22590">
    <property type="entry name" value="Cas3-like_C_2"/>
    <property type="match status" value="1"/>
</dbReference>
<dbReference type="SMART" id="SM00490">
    <property type="entry name" value="HELICc"/>
    <property type="match status" value="1"/>
</dbReference>
<dbReference type="GO" id="GO:0016887">
    <property type="term" value="F:ATP hydrolysis activity"/>
    <property type="evidence" value="ECO:0007669"/>
    <property type="project" value="TreeGrafter"/>
</dbReference>
<dbReference type="GO" id="GO:0051607">
    <property type="term" value="P:defense response to virus"/>
    <property type="evidence" value="ECO:0007669"/>
    <property type="project" value="UniProtKB-KW"/>
</dbReference>
<dbReference type="AlphaFoldDB" id="A0A2P6MLG9"/>
<comment type="similarity">
    <text evidence="1">In the N-terminal section; belongs to the CRISPR-associated nuclease Cas3-HD family.</text>
</comment>
<keyword evidence="6" id="KW-0378">Hydrolase</keyword>
<dbReference type="InterPro" id="IPR038257">
    <property type="entry name" value="CRISPR-assoc_Cas3_HD_sf"/>
</dbReference>
<evidence type="ECO:0000313" key="13">
    <source>
        <dbReference type="Proteomes" id="UP000243650"/>
    </source>
</evidence>
<dbReference type="RefSeq" id="WP_105957510.1">
    <property type="nucleotide sequence ID" value="NZ_PVNS01000001.1"/>
</dbReference>
<dbReference type="CDD" id="cd09641">
    <property type="entry name" value="Cas3''_I"/>
    <property type="match status" value="1"/>
</dbReference>
<proteinExistence type="inferred from homology"/>
<organism evidence="12 13">
    <name type="scientific">Alkalicoccus urumqiensis</name>
    <name type="common">Bacillus urumqiensis</name>
    <dbReference type="NCBI Taxonomy" id="1548213"/>
    <lineage>
        <taxon>Bacteria</taxon>
        <taxon>Bacillati</taxon>
        <taxon>Bacillota</taxon>
        <taxon>Bacilli</taxon>
        <taxon>Bacillales</taxon>
        <taxon>Bacillaceae</taxon>
        <taxon>Alkalicoccus</taxon>
    </lineage>
</organism>
<accession>A0A2P6MLG9</accession>
<evidence type="ECO:0000256" key="3">
    <source>
        <dbReference type="ARBA" id="ARBA00022722"/>
    </source>
</evidence>
<dbReference type="InterPro" id="IPR052511">
    <property type="entry name" value="ATP-dep_Helicase"/>
</dbReference>
<dbReference type="InterPro" id="IPR006483">
    <property type="entry name" value="CRISPR-assoc_Cas3_HD"/>
</dbReference>
<dbReference type="GO" id="GO:0046872">
    <property type="term" value="F:metal ion binding"/>
    <property type="evidence" value="ECO:0007669"/>
    <property type="project" value="UniProtKB-KW"/>
</dbReference>